<reference evidence="1 2" key="1">
    <citation type="submission" date="2017-12" db="EMBL/GenBank/DDBJ databases">
        <title>Comparative genomics of Botrytis spp.</title>
        <authorList>
            <person name="Valero-Jimenez C.A."/>
            <person name="Tapia P."/>
            <person name="Veloso J."/>
            <person name="Silva-Moreno E."/>
            <person name="Staats M."/>
            <person name="Valdes J.H."/>
            <person name="Van Kan J.A.L."/>
        </authorList>
    </citation>
    <scope>NUCLEOTIDE SEQUENCE [LARGE SCALE GENOMIC DNA]</scope>
    <source>
        <strain evidence="1 2">MUCL11595</strain>
    </source>
</reference>
<sequence length="78" mass="9168">MADHHHALIVANPYILKHNEKFPKLMLRLSRIPNTIPKYRQDCNLMVAVPQLHRQATERHQSRGPLAKVYHICSDQNY</sequence>
<gene>
    <name evidence="1" type="ORF">BCON_0129g00160</name>
</gene>
<accession>A0A4Z1HWN5</accession>
<protein>
    <submittedName>
        <fullName evidence="1">Uncharacterized protein</fullName>
    </submittedName>
</protein>
<proteinExistence type="predicted"/>
<dbReference type="Proteomes" id="UP000297527">
    <property type="component" value="Unassembled WGS sequence"/>
</dbReference>
<dbReference type="AlphaFoldDB" id="A0A4Z1HWN5"/>
<dbReference type="EMBL" id="PQXN01000129">
    <property type="protein sequence ID" value="TGO53134.1"/>
    <property type="molecule type" value="Genomic_DNA"/>
</dbReference>
<keyword evidence="2" id="KW-1185">Reference proteome</keyword>
<organism evidence="1 2">
    <name type="scientific">Botryotinia convoluta</name>
    <dbReference type="NCBI Taxonomy" id="54673"/>
    <lineage>
        <taxon>Eukaryota</taxon>
        <taxon>Fungi</taxon>
        <taxon>Dikarya</taxon>
        <taxon>Ascomycota</taxon>
        <taxon>Pezizomycotina</taxon>
        <taxon>Leotiomycetes</taxon>
        <taxon>Helotiales</taxon>
        <taxon>Sclerotiniaceae</taxon>
        <taxon>Botryotinia</taxon>
    </lineage>
</organism>
<comment type="caution">
    <text evidence="1">The sequence shown here is derived from an EMBL/GenBank/DDBJ whole genome shotgun (WGS) entry which is preliminary data.</text>
</comment>
<evidence type="ECO:0000313" key="1">
    <source>
        <dbReference type="EMBL" id="TGO53134.1"/>
    </source>
</evidence>
<name>A0A4Z1HWN5_9HELO</name>
<evidence type="ECO:0000313" key="2">
    <source>
        <dbReference type="Proteomes" id="UP000297527"/>
    </source>
</evidence>